<evidence type="ECO:0000256" key="1">
    <source>
        <dbReference type="SAM" id="MobiDB-lite"/>
    </source>
</evidence>
<feature type="non-terminal residue" evidence="3">
    <location>
        <position position="1"/>
    </location>
</feature>
<name>A0AAU9VP44_9CNID</name>
<keyword evidence="2" id="KW-0812">Transmembrane</keyword>
<reference evidence="3 4" key="1">
    <citation type="submission" date="2022-05" db="EMBL/GenBank/DDBJ databases">
        <authorList>
            <consortium name="Genoscope - CEA"/>
            <person name="William W."/>
        </authorList>
    </citation>
    <scope>NUCLEOTIDE SEQUENCE [LARGE SCALE GENOMIC DNA]</scope>
</reference>
<feature type="transmembrane region" description="Helical" evidence="2">
    <location>
        <begin position="145"/>
        <end position="169"/>
    </location>
</feature>
<accession>A0AAU9VP44</accession>
<dbReference type="Proteomes" id="UP001159428">
    <property type="component" value="Unassembled WGS sequence"/>
</dbReference>
<evidence type="ECO:0000256" key="2">
    <source>
        <dbReference type="SAM" id="Phobius"/>
    </source>
</evidence>
<dbReference type="Gene3D" id="2.70.130.10">
    <property type="entry name" value="Mannose-6-phosphate receptor binding domain"/>
    <property type="match status" value="1"/>
</dbReference>
<dbReference type="AlphaFoldDB" id="A0AAU9VP44"/>
<proteinExistence type="predicted"/>
<dbReference type="SUPFAM" id="SSF50911">
    <property type="entry name" value="Mannose 6-phosphate receptor domain"/>
    <property type="match status" value="1"/>
</dbReference>
<organism evidence="3 4">
    <name type="scientific">Pocillopora meandrina</name>
    <dbReference type="NCBI Taxonomy" id="46732"/>
    <lineage>
        <taxon>Eukaryota</taxon>
        <taxon>Metazoa</taxon>
        <taxon>Cnidaria</taxon>
        <taxon>Anthozoa</taxon>
        <taxon>Hexacorallia</taxon>
        <taxon>Scleractinia</taxon>
        <taxon>Astrocoeniina</taxon>
        <taxon>Pocilloporidae</taxon>
        <taxon>Pocillopora</taxon>
    </lineage>
</organism>
<feature type="region of interest" description="Disordered" evidence="1">
    <location>
        <begin position="202"/>
        <end position="260"/>
    </location>
</feature>
<sequence>ICLLFLNRFCAEDSKGYRISYNPCFPFKIGPKKKANPCHSDVAICQWVEGHDDAYVNIGRQNSTLFDVEGKPPKLRYLYGLHWKSTVSLVCNSTEDKGSFKAVTDQEAGSVELSLSHKCACPNMCLINPTKKPKTTVTPGDDEGIVVPVVACTAGVTCLFAVLFTIIIWQRVRPQLRNDNPPPHIDHIGNHLLDEKDSFDYGAVGGNDSTKNPFSSAREPTPGSGSSSLTKPTSTNSSSCSDIKVSSKENSRSRNRSYVC</sequence>
<evidence type="ECO:0000313" key="3">
    <source>
        <dbReference type="EMBL" id="CAH3035504.1"/>
    </source>
</evidence>
<gene>
    <name evidence="3" type="ORF">PMEA_00017389</name>
</gene>
<keyword evidence="2" id="KW-0472">Membrane</keyword>
<dbReference type="InterPro" id="IPR009011">
    <property type="entry name" value="Man6P_isomerase_rcpt-bd_dom_sf"/>
</dbReference>
<evidence type="ECO:0000313" key="4">
    <source>
        <dbReference type="Proteomes" id="UP001159428"/>
    </source>
</evidence>
<protein>
    <submittedName>
        <fullName evidence="3">Uncharacterized protein</fullName>
    </submittedName>
</protein>
<comment type="caution">
    <text evidence="3">The sequence shown here is derived from an EMBL/GenBank/DDBJ whole genome shotgun (WGS) entry which is preliminary data.</text>
</comment>
<dbReference type="EMBL" id="CALNXJ010000003">
    <property type="protein sequence ID" value="CAH3035504.1"/>
    <property type="molecule type" value="Genomic_DNA"/>
</dbReference>
<feature type="compositionally biased region" description="Polar residues" evidence="1">
    <location>
        <begin position="223"/>
        <end position="236"/>
    </location>
</feature>
<keyword evidence="2" id="KW-1133">Transmembrane helix</keyword>
<keyword evidence="4" id="KW-1185">Reference proteome</keyword>